<dbReference type="InterPro" id="IPR022310">
    <property type="entry name" value="NAD/GMP_synthase"/>
</dbReference>
<protein>
    <recommendedName>
        <fullName evidence="7">Glutamine-dependent NAD(+) synthetase</fullName>
        <ecNumber evidence="7">6.3.5.1</ecNumber>
    </recommendedName>
    <alternativeName>
        <fullName evidence="7">NAD(+) synthase [glutamine-hydrolyzing]</fullName>
    </alternativeName>
</protein>
<feature type="domain" description="CN hydrolase" evidence="8">
    <location>
        <begin position="5"/>
        <end position="281"/>
    </location>
</feature>
<evidence type="ECO:0000256" key="2">
    <source>
        <dbReference type="ARBA" id="ARBA00007145"/>
    </source>
</evidence>
<dbReference type="SUPFAM" id="SSF52402">
    <property type="entry name" value="Adenine nucleotide alpha hydrolases-like"/>
    <property type="match status" value="1"/>
</dbReference>
<dbReference type="HAMAP" id="MF_02090">
    <property type="entry name" value="NadE_glutamine_dep"/>
    <property type="match status" value="1"/>
</dbReference>
<evidence type="ECO:0000256" key="5">
    <source>
        <dbReference type="ARBA" id="ARBA00022840"/>
    </source>
</evidence>
<dbReference type="InterPro" id="IPR003694">
    <property type="entry name" value="NAD_synthase"/>
</dbReference>
<evidence type="ECO:0000256" key="4">
    <source>
        <dbReference type="ARBA" id="ARBA00022741"/>
    </source>
</evidence>
<evidence type="ECO:0000256" key="1">
    <source>
        <dbReference type="ARBA" id="ARBA00005188"/>
    </source>
</evidence>
<dbReference type="PANTHER" id="PTHR23090:SF9">
    <property type="entry name" value="GLUTAMINE-DEPENDENT NAD(+) SYNTHETASE"/>
    <property type="match status" value="1"/>
</dbReference>
<dbReference type="Gene3D" id="3.60.110.10">
    <property type="entry name" value="Carbon-nitrogen hydrolase"/>
    <property type="match status" value="1"/>
</dbReference>
<evidence type="ECO:0000313" key="10">
    <source>
        <dbReference type="Proteomes" id="UP001165060"/>
    </source>
</evidence>
<dbReference type="Pfam" id="PF02540">
    <property type="entry name" value="NAD_synthase"/>
    <property type="match status" value="1"/>
</dbReference>
<dbReference type="Proteomes" id="UP001165060">
    <property type="component" value="Unassembled WGS sequence"/>
</dbReference>
<accession>A0ABQ6MPG7</accession>
<dbReference type="Pfam" id="PF00795">
    <property type="entry name" value="CN_hydrolase"/>
    <property type="match status" value="1"/>
</dbReference>
<name>A0ABQ6MPG7_9STRA</name>
<comment type="catalytic activity">
    <reaction evidence="7">
        <text>deamido-NAD(+) + L-glutamine + ATP + H2O = L-glutamate + AMP + diphosphate + NAD(+) + H(+)</text>
        <dbReference type="Rhea" id="RHEA:24384"/>
        <dbReference type="ChEBI" id="CHEBI:15377"/>
        <dbReference type="ChEBI" id="CHEBI:15378"/>
        <dbReference type="ChEBI" id="CHEBI:29985"/>
        <dbReference type="ChEBI" id="CHEBI:30616"/>
        <dbReference type="ChEBI" id="CHEBI:33019"/>
        <dbReference type="ChEBI" id="CHEBI:57540"/>
        <dbReference type="ChEBI" id="CHEBI:58359"/>
        <dbReference type="ChEBI" id="CHEBI:58437"/>
        <dbReference type="ChEBI" id="CHEBI:456215"/>
        <dbReference type="EC" id="6.3.5.1"/>
    </reaction>
</comment>
<comment type="caution">
    <text evidence="9">The sequence shown here is derived from an EMBL/GenBank/DDBJ whole genome shotgun (WGS) entry which is preliminary data.</text>
</comment>
<evidence type="ECO:0000256" key="7">
    <source>
        <dbReference type="PIRNR" id="PIRNR006630"/>
    </source>
</evidence>
<dbReference type="CDD" id="cd07570">
    <property type="entry name" value="GAT_Gln-NAD-synth"/>
    <property type="match status" value="1"/>
</dbReference>
<reference evidence="9 10" key="1">
    <citation type="journal article" date="2023" name="Commun. Biol.">
        <title>Genome analysis of Parmales, the sister group of diatoms, reveals the evolutionary specialization of diatoms from phago-mixotrophs to photoautotrophs.</title>
        <authorList>
            <person name="Ban H."/>
            <person name="Sato S."/>
            <person name="Yoshikawa S."/>
            <person name="Yamada K."/>
            <person name="Nakamura Y."/>
            <person name="Ichinomiya M."/>
            <person name="Sato N."/>
            <person name="Blanc-Mathieu R."/>
            <person name="Endo H."/>
            <person name="Kuwata A."/>
            <person name="Ogata H."/>
        </authorList>
    </citation>
    <scope>NUCLEOTIDE SEQUENCE [LARGE SCALE GENOMIC DNA]</scope>
</reference>
<dbReference type="Gene3D" id="3.40.50.620">
    <property type="entry name" value="HUPs"/>
    <property type="match status" value="1"/>
</dbReference>
<sequence>MSTVMRVSSCTLNLHALSFSSNLRSLLLGLSLASASGARYCLTPELSLCGYSCEDHFLEQDTEEHCWEVLAALLRSGRCQTMLCDFGMPVLFGGARYNCRVLCCAGRVQAIRPKMSLAGDGNYREGRWFAAWGGGAESYRLPQAFLDLCTEGTYSGASPSVPFGFVALRSRDGISVGCETCEELWTPSNPSVPQALLGVDVIGNGSGSHHELRKLGQRQGLMQASTMKNGGCYVYSNLRGCDGTRLYFDGSSSIAVNGEVLASADQFALDQVEVITATVDVDSIRSHRAARPSFAAQAAALQRAPPGASKGAPPPPYPPPLTFVDIPIPLAAPPLASRYDRIPTSPISPRAYSPEQECVLGPGSWLYDYMRRSRAGGFLLPLSGGADSAAVAAIVGALTVRMYEGYVRGEDRTLVDEVDRVCGDKKPGSARDIANAMLHTVYMGTENSSSQTRARAKALAEEIGCYHTDLNVDSITSAIINVFQIATGRRPMFACNGGTGGEDLALQNIQARTRMVVAYLFGQLLPWCRNRSGFLLVLGSANVDEGLRGYMTKYDCSSADLNPIGGISKADLKNMLVYAAREYGWPTLSSIVAAPPTAELRPTTGDGEHTQTDEEDMGMTYAELTAFGKLRKQGRCGPVSMYRRLLGMWHNLEPAEVAAKVQRFFYFYALNRHKMCTVTPSYHAEGYSPDDNRFDLRPFLYDVSWGWQKERMAELVKKEEELQEGGGMT</sequence>
<keyword evidence="4 7" id="KW-0547">Nucleotide-binding</keyword>
<keyword evidence="5 7" id="KW-0067">ATP-binding</keyword>
<keyword evidence="6 7" id="KW-0520">NAD</keyword>
<evidence type="ECO:0000259" key="8">
    <source>
        <dbReference type="PROSITE" id="PS50263"/>
    </source>
</evidence>
<keyword evidence="3 7" id="KW-0436">Ligase</keyword>
<dbReference type="InterPro" id="IPR014729">
    <property type="entry name" value="Rossmann-like_a/b/a_fold"/>
</dbReference>
<dbReference type="PIRSF" id="PIRSF006630">
    <property type="entry name" value="NADS_GAT"/>
    <property type="match status" value="1"/>
</dbReference>
<dbReference type="SUPFAM" id="SSF56317">
    <property type="entry name" value="Carbon-nitrogen hydrolase"/>
    <property type="match status" value="1"/>
</dbReference>
<evidence type="ECO:0000313" key="9">
    <source>
        <dbReference type="EMBL" id="GMI29619.1"/>
    </source>
</evidence>
<evidence type="ECO:0000256" key="6">
    <source>
        <dbReference type="ARBA" id="ARBA00023027"/>
    </source>
</evidence>
<comment type="similarity">
    <text evidence="2 7">In the C-terminal section; belongs to the NAD synthetase family.</text>
</comment>
<dbReference type="EC" id="6.3.5.1" evidence="7"/>
<gene>
    <name evidence="9" type="ORF">TeGR_g13098</name>
</gene>
<dbReference type="EMBL" id="BRYB01000411">
    <property type="protein sequence ID" value="GMI29619.1"/>
    <property type="molecule type" value="Genomic_DNA"/>
</dbReference>
<dbReference type="InterPro" id="IPR003010">
    <property type="entry name" value="C-N_Hydrolase"/>
</dbReference>
<evidence type="ECO:0000256" key="3">
    <source>
        <dbReference type="ARBA" id="ARBA00022598"/>
    </source>
</evidence>
<dbReference type="PROSITE" id="PS50263">
    <property type="entry name" value="CN_HYDROLASE"/>
    <property type="match status" value="1"/>
</dbReference>
<keyword evidence="10" id="KW-1185">Reference proteome</keyword>
<dbReference type="InterPro" id="IPR014445">
    <property type="entry name" value="Gln-dep_NAD_synthase"/>
</dbReference>
<dbReference type="CDD" id="cd00553">
    <property type="entry name" value="NAD_synthase"/>
    <property type="match status" value="1"/>
</dbReference>
<comment type="pathway">
    <text evidence="1 7">Cofactor biosynthesis; NAD(+) biosynthesis; NAD(+) from deamido-NAD(+) (L-Gln route): step 1/1.</text>
</comment>
<dbReference type="NCBIfam" id="TIGR00552">
    <property type="entry name" value="nadE"/>
    <property type="match status" value="1"/>
</dbReference>
<proteinExistence type="inferred from homology"/>
<organism evidence="9 10">
    <name type="scientific">Tetraparma gracilis</name>
    <dbReference type="NCBI Taxonomy" id="2962635"/>
    <lineage>
        <taxon>Eukaryota</taxon>
        <taxon>Sar</taxon>
        <taxon>Stramenopiles</taxon>
        <taxon>Ochrophyta</taxon>
        <taxon>Bolidophyceae</taxon>
        <taxon>Parmales</taxon>
        <taxon>Triparmaceae</taxon>
        <taxon>Tetraparma</taxon>
    </lineage>
</organism>
<dbReference type="PANTHER" id="PTHR23090">
    <property type="entry name" value="NH 3 /GLUTAMINE-DEPENDENT NAD + SYNTHETASE"/>
    <property type="match status" value="1"/>
</dbReference>
<dbReference type="InterPro" id="IPR036526">
    <property type="entry name" value="C-N_Hydrolase_sf"/>
</dbReference>